<dbReference type="InterPro" id="IPR033454">
    <property type="entry name" value="RecG_wedge"/>
</dbReference>
<dbReference type="GO" id="GO:0003677">
    <property type="term" value="F:DNA binding"/>
    <property type="evidence" value="ECO:0007669"/>
    <property type="project" value="UniProtKB-KW"/>
</dbReference>
<keyword evidence="5 15" id="KW-0378">Hydrolase</keyword>
<dbReference type="GO" id="GO:0005524">
    <property type="term" value="F:ATP binding"/>
    <property type="evidence" value="ECO:0007669"/>
    <property type="project" value="UniProtKB-KW"/>
</dbReference>
<evidence type="ECO:0000256" key="9">
    <source>
        <dbReference type="ARBA" id="ARBA00023172"/>
    </source>
</evidence>
<evidence type="ECO:0000256" key="5">
    <source>
        <dbReference type="ARBA" id="ARBA00022801"/>
    </source>
</evidence>
<evidence type="ECO:0000256" key="4">
    <source>
        <dbReference type="ARBA" id="ARBA00022763"/>
    </source>
</evidence>
<keyword evidence="11" id="KW-0413">Isomerase</keyword>
<dbReference type="Gene3D" id="3.40.50.300">
    <property type="entry name" value="P-loop containing nucleotide triphosphate hydrolases"/>
    <property type="match status" value="2"/>
</dbReference>
<feature type="domain" description="Helicase ATP-binding" evidence="16">
    <location>
        <begin position="273"/>
        <end position="434"/>
    </location>
</feature>
<comment type="similarity">
    <text evidence="1 15">Belongs to the helicase family. RecG subfamily.</text>
</comment>
<evidence type="ECO:0000256" key="10">
    <source>
        <dbReference type="ARBA" id="ARBA00023204"/>
    </source>
</evidence>
<evidence type="ECO:0000256" key="12">
    <source>
        <dbReference type="ARBA" id="ARBA00034617"/>
    </source>
</evidence>
<dbReference type="InterPro" id="IPR004609">
    <property type="entry name" value="ATP-dep_DNA_helicase_RecG"/>
</dbReference>
<dbReference type="InterPro" id="IPR001650">
    <property type="entry name" value="Helicase_C-like"/>
</dbReference>
<comment type="function">
    <text evidence="15">Plays a critical role in recombination and DNA repair. Helps process Holliday junction intermediates to mature products by catalyzing branch migration. Has replication fork regression activity, unwinds stalled or blocked replication forks to make a HJ that can be resolved. Has a DNA unwinding activity characteristic of a DNA helicase with 3'-5' polarity.</text>
</comment>
<dbReference type="InterPro" id="IPR014001">
    <property type="entry name" value="Helicase_ATP-bd"/>
</dbReference>
<evidence type="ECO:0000256" key="13">
    <source>
        <dbReference type="ARBA" id="ARBA00034808"/>
    </source>
</evidence>
<dbReference type="Pfam" id="PF17191">
    <property type="entry name" value="RecG_wedge"/>
    <property type="match status" value="1"/>
</dbReference>
<dbReference type="GO" id="GO:0043138">
    <property type="term" value="F:3'-5' DNA helicase activity"/>
    <property type="evidence" value="ECO:0007669"/>
    <property type="project" value="UniProtKB-EC"/>
</dbReference>
<dbReference type="EMBL" id="CP029487">
    <property type="protein sequence ID" value="QCT71016.1"/>
    <property type="molecule type" value="Genomic_DNA"/>
</dbReference>
<evidence type="ECO:0000256" key="3">
    <source>
        <dbReference type="ARBA" id="ARBA00022741"/>
    </source>
</evidence>
<dbReference type="EC" id="5.6.2.4" evidence="13 15"/>
<keyword evidence="8" id="KW-0238">DNA-binding</keyword>
<evidence type="ECO:0000256" key="15">
    <source>
        <dbReference type="RuleBase" id="RU363016"/>
    </source>
</evidence>
<dbReference type="InterPro" id="IPR012340">
    <property type="entry name" value="NA-bd_OB-fold"/>
</dbReference>
<comment type="catalytic activity">
    <reaction evidence="12 15">
        <text>Couples ATP hydrolysis with the unwinding of duplex DNA by translocating in the 3'-5' direction.</text>
        <dbReference type="EC" id="5.6.2.4"/>
    </reaction>
</comment>
<dbReference type="PANTHER" id="PTHR47964">
    <property type="entry name" value="ATP-DEPENDENT DNA HELICASE HOMOLOG RECG, CHLOROPLASTIC"/>
    <property type="match status" value="1"/>
</dbReference>
<feature type="domain" description="Helicase C-terminal" evidence="17">
    <location>
        <begin position="443"/>
        <end position="619"/>
    </location>
</feature>
<dbReference type="InterPro" id="IPR011545">
    <property type="entry name" value="DEAD/DEAH_box_helicase_dom"/>
</dbReference>
<dbReference type="SMART" id="SM00487">
    <property type="entry name" value="DEXDc"/>
    <property type="match status" value="1"/>
</dbReference>
<dbReference type="PANTHER" id="PTHR47964:SF1">
    <property type="entry name" value="ATP-DEPENDENT DNA HELICASE HOMOLOG RECG, CHLOROPLASTIC"/>
    <property type="match status" value="1"/>
</dbReference>
<dbReference type="NCBIfam" id="NF008165">
    <property type="entry name" value="PRK10917.1-3"/>
    <property type="match status" value="1"/>
</dbReference>
<gene>
    <name evidence="18" type="ORF">CPZ25_006645</name>
</gene>
<evidence type="ECO:0000313" key="19">
    <source>
        <dbReference type="Proteomes" id="UP000218387"/>
    </source>
</evidence>
<dbReference type="InterPro" id="IPR047112">
    <property type="entry name" value="RecG/Mfd"/>
</dbReference>
<dbReference type="PROSITE" id="PS51192">
    <property type="entry name" value="HELICASE_ATP_BIND_1"/>
    <property type="match status" value="1"/>
</dbReference>
<reference evidence="18 19" key="1">
    <citation type="submission" date="2018-05" db="EMBL/GenBank/DDBJ databases">
        <title>Genome comparison of Eubacterium sp.</title>
        <authorList>
            <person name="Feng Y."/>
            <person name="Sanchez-Andrea I."/>
            <person name="Stams A.J.M."/>
            <person name="De Vos W.M."/>
        </authorList>
    </citation>
    <scope>NUCLEOTIDE SEQUENCE [LARGE SCALE GENOMIC DNA]</scope>
    <source>
        <strain evidence="18 19">YI</strain>
    </source>
</reference>
<protein>
    <recommendedName>
        <fullName evidence="2 15">ATP-dependent DNA helicase RecG</fullName>
        <ecNumber evidence="13 15">5.6.2.4</ecNumber>
    </recommendedName>
</protein>
<evidence type="ECO:0000259" key="16">
    <source>
        <dbReference type="PROSITE" id="PS51192"/>
    </source>
</evidence>
<keyword evidence="6 15" id="KW-0347">Helicase</keyword>
<dbReference type="Proteomes" id="UP000218387">
    <property type="component" value="Chromosome"/>
</dbReference>
<evidence type="ECO:0000259" key="17">
    <source>
        <dbReference type="PROSITE" id="PS51194"/>
    </source>
</evidence>
<dbReference type="Pfam" id="PF00271">
    <property type="entry name" value="Helicase_C"/>
    <property type="match status" value="1"/>
</dbReference>
<keyword evidence="3 15" id="KW-0547">Nucleotide-binding</keyword>
<dbReference type="CDD" id="cd04488">
    <property type="entry name" value="RecG_wedge_OBF"/>
    <property type="match status" value="1"/>
</dbReference>
<dbReference type="SMART" id="SM00490">
    <property type="entry name" value="HELICc"/>
    <property type="match status" value="1"/>
</dbReference>
<evidence type="ECO:0000256" key="7">
    <source>
        <dbReference type="ARBA" id="ARBA00022840"/>
    </source>
</evidence>
<keyword evidence="19" id="KW-1185">Reference proteome</keyword>
<proteinExistence type="inferred from homology"/>
<evidence type="ECO:0000256" key="11">
    <source>
        <dbReference type="ARBA" id="ARBA00023235"/>
    </source>
</evidence>
<dbReference type="NCBIfam" id="NF008168">
    <property type="entry name" value="PRK10917.2-2"/>
    <property type="match status" value="1"/>
</dbReference>
<dbReference type="NCBIfam" id="TIGR00643">
    <property type="entry name" value="recG"/>
    <property type="match status" value="1"/>
</dbReference>
<evidence type="ECO:0000256" key="2">
    <source>
        <dbReference type="ARBA" id="ARBA00017846"/>
    </source>
</evidence>
<dbReference type="Gene3D" id="2.40.50.140">
    <property type="entry name" value="Nucleic acid-binding proteins"/>
    <property type="match status" value="1"/>
</dbReference>
<dbReference type="AlphaFoldDB" id="A0A4V1GLU6"/>
<dbReference type="CDD" id="cd17992">
    <property type="entry name" value="DEXHc_RecG"/>
    <property type="match status" value="1"/>
</dbReference>
<keyword evidence="7 15" id="KW-0067">ATP-binding</keyword>
<evidence type="ECO:0000256" key="14">
    <source>
        <dbReference type="ARBA" id="ARBA00048988"/>
    </source>
</evidence>
<dbReference type="RefSeq" id="WP_096919977.1">
    <property type="nucleotide sequence ID" value="NZ_CP029487.1"/>
</dbReference>
<evidence type="ECO:0000256" key="8">
    <source>
        <dbReference type="ARBA" id="ARBA00023125"/>
    </source>
</evidence>
<accession>A0A4V1GLU6</accession>
<dbReference type="Pfam" id="PF00270">
    <property type="entry name" value="DEAD"/>
    <property type="match status" value="1"/>
</dbReference>
<dbReference type="PROSITE" id="PS51194">
    <property type="entry name" value="HELICASE_CTER"/>
    <property type="match status" value="1"/>
</dbReference>
<keyword evidence="9 15" id="KW-0233">DNA recombination</keyword>
<dbReference type="GO" id="GO:0016887">
    <property type="term" value="F:ATP hydrolysis activity"/>
    <property type="evidence" value="ECO:0007669"/>
    <property type="project" value="RHEA"/>
</dbReference>
<dbReference type="InterPro" id="IPR027417">
    <property type="entry name" value="P-loop_NTPase"/>
</dbReference>
<evidence type="ECO:0000256" key="6">
    <source>
        <dbReference type="ARBA" id="ARBA00022806"/>
    </source>
</evidence>
<dbReference type="GO" id="GO:0006281">
    <property type="term" value="P:DNA repair"/>
    <property type="evidence" value="ECO:0007669"/>
    <property type="project" value="UniProtKB-UniRule"/>
</dbReference>
<name>A0A4V1GLU6_EUBML</name>
<dbReference type="KEGG" id="emt:CPZ25_006645"/>
<dbReference type="GO" id="GO:0006310">
    <property type="term" value="P:DNA recombination"/>
    <property type="evidence" value="ECO:0007669"/>
    <property type="project" value="UniProtKB-UniRule"/>
</dbReference>
<organism evidence="18 19">
    <name type="scientific">Eubacterium maltosivorans</name>
    <dbReference type="NCBI Taxonomy" id="2041044"/>
    <lineage>
        <taxon>Bacteria</taxon>
        <taxon>Bacillati</taxon>
        <taxon>Bacillota</taxon>
        <taxon>Clostridia</taxon>
        <taxon>Eubacteriales</taxon>
        <taxon>Eubacteriaceae</taxon>
        <taxon>Eubacterium</taxon>
    </lineage>
</organism>
<dbReference type="SUPFAM" id="SSF50249">
    <property type="entry name" value="Nucleic acid-binding proteins"/>
    <property type="match status" value="1"/>
</dbReference>
<comment type="catalytic activity">
    <reaction evidence="14 15">
        <text>ATP + H2O = ADP + phosphate + H(+)</text>
        <dbReference type="Rhea" id="RHEA:13065"/>
        <dbReference type="ChEBI" id="CHEBI:15377"/>
        <dbReference type="ChEBI" id="CHEBI:15378"/>
        <dbReference type="ChEBI" id="CHEBI:30616"/>
        <dbReference type="ChEBI" id="CHEBI:43474"/>
        <dbReference type="ChEBI" id="CHEBI:456216"/>
        <dbReference type="EC" id="5.6.2.4"/>
    </reaction>
</comment>
<keyword evidence="4 15" id="KW-0227">DNA damage</keyword>
<sequence>MKASDSIRNISGIGPKRAEAFGEHGITTIEELLDFYPRKYLNRKIMGSFQTETEESVTIKAVAAKRGTLRRIRKNMSLFVLPVVETLENGEPVKGEIVWFNQPYLRDIFSENETYYFFGKVVIKNNRRQMYNPQFAHESKLEDFFILTPVYPKIEGVPGESLKKYMAAVFKQQMLIKDDLPKRYQKKYHLLSKEQALKKIHFPDTPEDVAEGKGRIKFEEALKINIGIMNSRALNGVSKISLDNFEALRRFAKGLPFELTASQLKVLDDIVDDMKKGIVMNRLVQGDVGSGKTIIAVACAYLMALNGYQTAYMAPTEILANQHAANFKQYLEPYGIRVELLTGSQKAKERNAVLATIASGEAQVIIGTHALIQDSVAYYNLGLVITDEQHRFGVKQRGRLSLKGETPHTLVMSATPIPRTLALILYGDLDVSYIDELPKGRKKIKTYFYNEKSYPKILNFMADEMNKGRQAFVICPFIEESEEMSEVKDIQSVFSEVKQFYGSRYRIACLYSRMPAEDKKQIIDAFNSCEIDLLVATSIIEVGIDVPNVSVITILSADRFGLSQLHQLRGRVGRGMHQSYCFLVSNSRNEQTIERMRVIVNNHSGKKIADEDYRLRGPGDYFGLKQHGFPEFKALNPYEDFDLISETKRVATEIYNSSDKETMAYRARIIETFYKNLSEISMN</sequence>
<evidence type="ECO:0000313" key="18">
    <source>
        <dbReference type="EMBL" id="QCT71016.1"/>
    </source>
</evidence>
<dbReference type="SUPFAM" id="SSF52540">
    <property type="entry name" value="P-loop containing nucleoside triphosphate hydrolases"/>
    <property type="match status" value="2"/>
</dbReference>
<keyword evidence="10 15" id="KW-0234">DNA repair</keyword>
<evidence type="ECO:0000256" key="1">
    <source>
        <dbReference type="ARBA" id="ARBA00007504"/>
    </source>
</evidence>